<dbReference type="GO" id="GO:0016020">
    <property type="term" value="C:membrane"/>
    <property type="evidence" value="ECO:0007669"/>
    <property type="project" value="UniProtKB-SubCell"/>
</dbReference>
<comment type="caution">
    <text evidence="11">The sequence shown here is derived from an EMBL/GenBank/DDBJ whole genome shotgun (WGS) entry which is preliminary data.</text>
</comment>
<dbReference type="FunCoup" id="A0A2R6PR17">
    <property type="interactions" value="5084"/>
</dbReference>
<sequence length="212" mass="24347">MRTWSPEFAVVVTLAILLSSLQTVFGIRFVIDREECFSHKVEYDGDIINFSFVVIKSEGAWHYAPDGVDLVVKGPSGDQIHDSRDKTSEKSEFVARHKGVHQFCFTNKSPYHETIDFDVHEAHFTFNEHAKDEHFQPLLEQISKLEEALYNIQFEQHWLEAQTDSQAIVNEGMSRRALHKALYEAAALVGASILQVYLLRSLFERKMGMSRV</sequence>
<dbReference type="PROSITE" id="PS50866">
    <property type="entry name" value="GOLD"/>
    <property type="match status" value="1"/>
</dbReference>
<organism evidence="11 12">
    <name type="scientific">Actinidia chinensis var. chinensis</name>
    <name type="common">Chinese soft-hair kiwi</name>
    <dbReference type="NCBI Taxonomy" id="1590841"/>
    <lineage>
        <taxon>Eukaryota</taxon>
        <taxon>Viridiplantae</taxon>
        <taxon>Streptophyta</taxon>
        <taxon>Embryophyta</taxon>
        <taxon>Tracheophyta</taxon>
        <taxon>Spermatophyta</taxon>
        <taxon>Magnoliopsida</taxon>
        <taxon>eudicotyledons</taxon>
        <taxon>Gunneridae</taxon>
        <taxon>Pentapetalae</taxon>
        <taxon>asterids</taxon>
        <taxon>Ericales</taxon>
        <taxon>Actinidiaceae</taxon>
        <taxon>Actinidia</taxon>
    </lineage>
</organism>
<evidence type="ECO:0000313" key="12">
    <source>
        <dbReference type="Proteomes" id="UP000241394"/>
    </source>
</evidence>
<dbReference type="EMBL" id="NKQK01000023">
    <property type="protein sequence ID" value="PSR95524.1"/>
    <property type="molecule type" value="Genomic_DNA"/>
</dbReference>
<feature type="transmembrane region" description="Helical" evidence="8">
    <location>
        <begin position="181"/>
        <end position="199"/>
    </location>
</feature>
<evidence type="ECO:0000256" key="7">
    <source>
        <dbReference type="RuleBase" id="RU003827"/>
    </source>
</evidence>
<reference evidence="12" key="2">
    <citation type="journal article" date="2018" name="BMC Genomics">
        <title>A manually annotated Actinidia chinensis var. chinensis (kiwifruit) genome highlights the challenges associated with draft genomes and gene prediction in plants.</title>
        <authorList>
            <person name="Pilkington S.M."/>
            <person name="Crowhurst R."/>
            <person name="Hilario E."/>
            <person name="Nardozza S."/>
            <person name="Fraser L."/>
            <person name="Peng Y."/>
            <person name="Gunaseelan K."/>
            <person name="Simpson R."/>
            <person name="Tahir J."/>
            <person name="Deroles S.C."/>
            <person name="Templeton K."/>
            <person name="Luo Z."/>
            <person name="Davy M."/>
            <person name="Cheng C."/>
            <person name="McNeilage M."/>
            <person name="Scaglione D."/>
            <person name="Liu Y."/>
            <person name="Zhang Q."/>
            <person name="Datson P."/>
            <person name="De Silva N."/>
            <person name="Gardiner S.E."/>
            <person name="Bassett H."/>
            <person name="Chagne D."/>
            <person name="McCallum J."/>
            <person name="Dzierzon H."/>
            <person name="Deng C."/>
            <person name="Wang Y.Y."/>
            <person name="Barron L."/>
            <person name="Manako K."/>
            <person name="Bowen J."/>
            <person name="Foster T.M."/>
            <person name="Erridge Z.A."/>
            <person name="Tiffin H."/>
            <person name="Waite C.N."/>
            <person name="Davies K.M."/>
            <person name="Grierson E.P."/>
            <person name="Laing W.A."/>
            <person name="Kirk R."/>
            <person name="Chen X."/>
            <person name="Wood M."/>
            <person name="Montefiori M."/>
            <person name="Brummell D.A."/>
            <person name="Schwinn K.E."/>
            <person name="Catanach A."/>
            <person name="Fullerton C."/>
            <person name="Li D."/>
            <person name="Meiyalaghan S."/>
            <person name="Nieuwenhuizen N."/>
            <person name="Read N."/>
            <person name="Prakash R."/>
            <person name="Hunter D."/>
            <person name="Zhang H."/>
            <person name="McKenzie M."/>
            <person name="Knabel M."/>
            <person name="Harris A."/>
            <person name="Allan A.C."/>
            <person name="Gleave A."/>
            <person name="Chen A."/>
            <person name="Janssen B.J."/>
            <person name="Plunkett B."/>
            <person name="Ampomah-Dwamena C."/>
            <person name="Voogd C."/>
            <person name="Leif D."/>
            <person name="Lafferty D."/>
            <person name="Souleyre E.J.F."/>
            <person name="Varkonyi-Gasic E."/>
            <person name="Gambi F."/>
            <person name="Hanley J."/>
            <person name="Yao J.L."/>
            <person name="Cheung J."/>
            <person name="David K.M."/>
            <person name="Warren B."/>
            <person name="Marsh K."/>
            <person name="Snowden K.C."/>
            <person name="Lin-Wang K."/>
            <person name="Brian L."/>
            <person name="Martinez-Sanchez M."/>
            <person name="Wang M."/>
            <person name="Ileperuma N."/>
            <person name="Macnee N."/>
            <person name="Campin R."/>
            <person name="McAtee P."/>
            <person name="Drummond R.S.M."/>
            <person name="Espley R.V."/>
            <person name="Ireland H.S."/>
            <person name="Wu R."/>
            <person name="Atkinson R.G."/>
            <person name="Karunairetnam S."/>
            <person name="Bulley S."/>
            <person name="Chunkath S."/>
            <person name="Hanley Z."/>
            <person name="Storey R."/>
            <person name="Thrimawithana A.H."/>
            <person name="Thomson S."/>
            <person name="David C."/>
            <person name="Testolin R."/>
            <person name="Huang H."/>
            <person name="Hellens R.P."/>
            <person name="Schaffer R.J."/>
        </authorList>
    </citation>
    <scope>NUCLEOTIDE SEQUENCE [LARGE SCALE GENOMIC DNA]</scope>
    <source>
        <strain evidence="12">cv. Red5</strain>
    </source>
</reference>
<dbReference type="Proteomes" id="UP000241394">
    <property type="component" value="Chromosome LG23"/>
</dbReference>
<evidence type="ECO:0000256" key="8">
    <source>
        <dbReference type="SAM" id="Phobius"/>
    </source>
</evidence>
<gene>
    <name evidence="11" type="ORF">CEY00_Acc26281</name>
</gene>
<accession>A0A2R6PR17</accession>
<feature type="domain" description="GOLD" evidence="10">
    <location>
        <begin position="34"/>
        <end position="121"/>
    </location>
</feature>
<evidence type="ECO:0000256" key="4">
    <source>
        <dbReference type="ARBA" id="ARBA00022729"/>
    </source>
</evidence>
<evidence type="ECO:0000256" key="3">
    <source>
        <dbReference type="ARBA" id="ARBA00022692"/>
    </source>
</evidence>
<dbReference type="PANTHER" id="PTHR22811">
    <property type="entry name" value="TRANSMEMBRANE EMP24 DOMAIN-CONTAINING PROTEIN"/>
    <property type="match status" value="1"/>
</dbReference>
<dbReference type="AlphaFoldDB" id="A0A2R6PR17"/>
<comment type="similarity">
    <text evidence="2 7">Belongs to the EMP24/GP25L family.</text>
</comment>
<evidence type="ECO:0000313" key="11">
    <source>
        <dbReference type="EMBL" id="PSR95524.1"/>
    </source>
</evidence>
<feature type="signal peptide" evidence="9">
    <location>
        <begin position="1"/>
        <end position="26"/>
    </location>
</feature>
<keyword evidence="6 8" id="KW-0472">Membrane</keyword>
<evidence type="ECO:0000256" key="5">
    <source>
        <dbReference type="ARBA" id="ARBA00022989"/>
    </source>
</evidence>
<dbReference type="STRING" id="1590841.A0A2R6PR17"/>
<dbReference type="InParanoid" id="A0A2R6PR17"/>
<evidence type="ECO:0000256" key="9">
    <source>
        <dbReference type="SAM" id="SignalP"/>
    </source>
</evidence>
<evidence type="ECO:0000256" key="1">
    <source>
        <dbReference type="ARBA" id="ARBA00004479"/>
    </source>
</evidence>
<dbReference type="OrthoDB" id="1929172at2759"/>
<protein>
    <submittedName>
        <fullName evidence="11">Transmembrane emp24 domain-containing protein</fullName>
    </submittedName>
</protein>
<keyword evidence="12" id="KW-1185">Reference proteome</keyword>
<proteinExistence type="inferred from homology"/>
<keyword evidence="3 7" id="KW-0812">Transmembrane</keyword>
<keyword evidence="4 9" id="KW-0732">Signal</keyword>
<reference evidence="11 12" key="1">
    <citation type="submission" date="2017-07" db="EMBL/GenBank/DDBJ databases">
        <title>An improved, manually edited Actinidia chinensis var. chinensis (kiwifruit) genome highlights the challenges associated with draft genomes and gene prediction in plants.</title>
        <authorList>
            <person name="Pilkington S."/>
            <person name="Crowhurst R."/>
            <person name="Hilario E."/>
            <person name="Nardozza S."/>
            <person name="Fraser L."/>
            <person name="Peng Y."/>
            <person name="Gunaseelan K."/>
            <person name="Simpson R."/>
            <person name="Tahir J."/>
            <person name="Deroles S."/>
            <person name="Templeton K."/>
            <person name="Luo Z."/>
            <person name="Davy M."/>
            <person name="Cheng C."/>
            <person name="Mcneilage M."/>
            <person name="Scaglione D."/>
            <person name="Liu Y."/>
            <person name="Zhang Q."/>
            <person name="Datson P."/>
            <person name="De Silva N."/>
            <person name="Gardiner S."/>
            <person name="Bassett H."/>
            <person name="Chagne D."/>
            <person name="Mccallum J."/>
            <person name="Dzierzon H."/>
            <person name="Deng C."/>
            <person name="Wang Y.-Y."/>
            <person name="Barron N."/>
            <person name="Manako K."/>
            <person name="Bowen J."/>
            <person name="Foster T."/>
            <person name="Erridge Z."/>
            <person name="Tiffin H."/>
            <person name="Waite C."/>
            <person name="Davies K."/>
            <person name="Grierson E."/>
            <person name="Laing W."/>
            <person name="Kirk R."/>
            <person name="Chen X."/>
            <person name="Wood M."/>
            <person name="Montefiori M."/>
            <person name="Brummell D."/>
            <person name="Schwinn K."/>
            <person name="Catanach A."/>
            <person name="Fullerton C."/>
            <person name="Li D."/>
            <person name="Meiyalaghan S."/>
            <person name="Nieuwenhuizen N."/>
            <person name="Read N."/>
            <person name="Prakash R."/>
            <person name="Hunter D."/>
            <person name="Zhang H."/>
            <person name="Mckenzie M."/>
            <person name="Knabel M."/>
            <person name="Harris A."/>
            <person name="Allan A."/>
            <person name="Chen A."/>
            <person name="Janssen B."/>
            <person name="Plunkett B."/>
            <person name="Dwamena C."/>
            <person name="Voogd C."/>
            <person name="Leif D."/>
            <person name="Lafferty D."/>
            <person name="Souleyre E."/>
            <person name="Varkonyi-Gasic E."/>
            <person name="Gambi F."/>
            <person name="Hanley J."/>
            <person name="Yao J.-L."/>
            <person name="Cheung J."/>
            <person name="David K."/>
            <person name="Warren B."/>
            <person name="Marsh K."/>
            <person name="Snowden K."/>
            <person name="Lin-Wang K."/>
            <person name="Brian L."/>
            <person name="Martinez-Sanchez M."/>
            <person name="Wang M."/>
            <person name="Ileperuma N."/>
            <person name="Macnee N."/>
            <person name="Campin R."/>
            <person name="Mcatee P."/>
            <person name="Drummond R."/>
            <person name="Espley R."/>
            <person name="Ireland H."/>
            <person name="Wu R."/>
            <person name="Atkinson R."/>
            <person name="Karunairetnam S."/>
            <person name="Bulley S."/>
            <person name="Chunkath S."/>
            <person name="Hanley Z."/>
            <person name="Storey R."/>
            <person name="Thrimawithana A."/>
            <person name="Thomson S."/>
            <person name="David C."/>
            <person name="Testolin R."/>
        </authorList>
    </citation>
    <scope>NUCLEOTIDE SEQUENCE [LARGE SCALE GENOMIC DNA]</scope>
    <source>
        <strain evidence="12">cv. Red5</strain>
        <tissue evidence="11">Young leaf</tissue>
    </source>
</reference>
<dbReference type="Pfam" id="PF01105">
    <property type="entry name" value="EMP24_GP25L"/>
    <property type="match status" value="1"/>
</dbReference>
<evidence type="ECO:0000256" key="2">
    <source>
        <dbReference type="ARBA" id="ARBA00007104"/>
    </source>
</evidence>
<dbReference type="InterPro" id="IPR015720">
    <property type="entry name" value="Emp24-like"/>
</dbReference>
<dbReference type="InterPro" id="IPR009038">
    <property type="entry name" value="GOLD_dom"/>
</dbReference>
<dbReference type="SMART" id="SM01190">
    <property type="entry name" value="EMP24_GP25L"/>
    <property type="match status" value="1"/>
</dbReference>
<dbReference type="Gramene" id="PSR95524">
    <property type="protein sequence ID" value="PSR95524"/>
    <property type="gene ID" value="CEY00_Acc26281"/>
</dbReference>
<name>A0A2R6PR17_ACTCC</name>
<dbReference type="OMA" id="HIASAFY"/>
<feature type="chain" id="PRO_5015335160" evidence="9">
    <location>
        <begin position="27"/>
        <end position="212"/>
    </location>
</feature>
<evidence type="ECO:0000259" key="10">
    <source>
        <dbReference type="PROSITE" id="PS50866"/>
    </source>
</evidence>
<keyword evidence="5 8" id="KW-1133">Transmembrane helix</keyword>
<comment type="subcellular location">
    <subcellularLocation>
        <location evidence="1 7">Membrane</location>
        <topology evidence="1 7">Single-pass type I membrane protein</topology>
    </subcellularLocation>
</comment>
<evidence type="ECO:0000256" key="6">
    <source>
        <dbReference type="ARBA" id="ARBA00023136"/>
    </source>
</evidence>